<feature type="domain" description="HTH gntR-type" evidence="4">
    <location>
        <begin position="25"/>
        <end position="92"/>
    </location>
</feature>
<dbReference type="GO" id="GO:0003677">
    <property type="term" value="F:DNA binding"/>
    <property type="evidence" value="ECO:0007669"/>
    <property type="project" value="UniProtKB-KW"/>
</dbReference>
<dbReference type="GO" id="GO:0003700">
    <property type="term" value="F:DNA-binding transcription factor activity"/>
    <property type="evidence" value="ECO:0007669"/>
    <property type="project" value="InterPro"/>
</dbReference>
<sequence length="242" mass="26588">MIESGKAANGPVADFGAIPNEKRGVTAIETAYTILRSRIIGGVYPPGSKLHLENLKSSLSVSGSTLREALTRLMADCLVVAEGQKGFTVAPMSLSDLEDLTSARITLETTTLIESIRLGNDTWEDNLVTCFHRLARAQERLEADPAGAFDIWEVRNKEFHDALVAAAPSNWLANFRHILFQNSERYRRLSGTQGPVPTEVHREHEEIFSAAMARDVDRAVAALTGHIRRAANVIRSNALIKE</sequence>
<dbReference type="Gene3D" id="1.10.10.10">
    <property type="entry name" value="Winged helix-like DNA-binding domain superfamily/Winged helix DNA-binding domain"/>
    <property type="match status" value="1"/>
</dbReference>
<dbReference type="InterPro" id="IPR036388">
    <property type="entry name" value="WH-like_DNA-bd_sf"/>
</dbReference>
<dbReference type="EMBL" id="SRXW01000002">
    <property type="protein sequence ID" value="TGY89361.1"/>
    <property type="molecule type" value="Genomic_DNA"/>
</dbReference>
<dbReference type="PANTHER" id="PTHR43537">
    <property type="entry name" value="TRANSCRIPTIONAL REGULATOR, GNTR FAMILY"/>
    <property type="match status" value="1"/>
</dbReference>
<reference evidence="5 6" key="1">
    <citation type="journal article" date="2017" name="Int. J. Syst. Evol. Microbiol.">
        <title>Marinicauda algicola sp. nov., isolated from a marine red alga Rhodosorus marinus.</title>
        <authorList>
            <person name="Jeong S.E."/>
            <person name="Jeon S.H."/>
            <person name="Chun B.H."/>
            <person name="Kim D.W."/>
            <person name="Jeon C.O."/>
        </authorList>
    </citation>
    <scope>NUCLEOTIDE SEQUENCE [LARGE SCALE GENOMIC DNA]</scope>
    <source>
        <strain evidence="5 6">JCM 31718</strain>
    </source>
</reference>
<dbReference type="Pfam" id="PF00392">
    <property type="entry name" value="GntR"/>
    <property type="match status" value="1"/>
</dbReference>
<dbReference type="SUPFAM" id="SSF48008">
    <property type="entry name" value="GntR ligand-binding domain-like"/>
    <property type="match status" value="1"/>
</dbReference>
<dbReference type="SMART" id="SM00345">
    <property type="entry name" value="HTH_GNTR"/>
    <property type="match status" value="1"/>
</dbReference>
<dbReference type="AlphaFoldDB" id="A0A4S2H261"/>
<proteinExistence type="predicted"/>
<dbReference type="InterPro" id="IPR036390">
    <property type="entry name" value="WH_DNA-bd_sf"/>
</dbReference>
<evidence type="ECO:0000256" key="2">
    <source>
        <dbReference type="ARBA" id="ARBA00023125"/>
    </source>
</evidence>
<organism evidence="5 6">
    <name type="scientific">Marinicauda algicola</name>
    <dbReference type="NCBI Taxonomy" id="2029849"/>
    <lineage>
        <taxon>Bacteria</taxon>
        <taxon>Pseudomonadati</taxon>
        <taxon>Pseudomonadota</taxon>
        <taxon>Alphaproteobacteria</taxon>
        <taxon>Maricaulales</taxon>
        <taxon>Maricaulaceae</taxon>
        <taxon>Marinicauda</taxon>
    </lineage>
</organism>
<dbReference type="SMART" id="SM00895">
    <property type="entry name" value="FCD"/>
    <property type="match status" value="1"/>
</dbReference>
<evidence type="ECO:0000313" key="5">
    <source>
        <dbReference type="EMBL" id="TGY89361.1"/>
    </source>
</evidence>
<dbReference type="InterPro" id="IPR008920">
    <property type="entry name" value="TF_FadR/GntR_C"/>
</dbReference>
<dbReference type="InterPro" id="IPR011711">
    <property type="entry name" value="GntR_C"/>
</dbReference>
<name>A0A4S2H261_9PROT</name>
<dbReference type="InterPro" id="IPR000524">
    <property type="entry name" value="Tscrpt_reg_HTH_GntR"/>
</dbReference>
<dbReference type="PROSITE" id="PS50949">
    <property type="entry name" value="HTH_GNTR"/>
    <property type="match status" value="1"/>
</dbReference>
<evidence type="ECO:0000259" key="4">
    <source>
        <dbReference type="PROSITE" id="PS50949"/>
    </source>
</evidence>
<gene>
    <name evidence="5" type="ORF">E5163_06535</name>
</gene>
<dbReference type="PANTHER" id="PTHR43537:SF20">
    <property type="entry name" value="HTH-TYPE TRANSCRIPTIONAL REPRESSOR GLAR"/>
    <property type="match status" value="1"/>
</dbReference>
<dbReference type="Pfam" id="PF07729">
    <property type="entry name" value="FCD"/>
    <property type="match status" value="1"/>
</dbReference>
<protein>
    <submittedName>
        <fullName evidence="5">FCD domain-containing protein</fullName>
    </submittedName>
</protein>
<dbReference type="RefSeq" id="WP_135995330.1">
    <property type="nucleotide sequence ID" value="NZ_CP071057.1"/>
</dbReference>
<dbReference type="Proteomes" id="UP000308054">
    <property type="component" value="Unassembled WGS sequence"/>
</dbReference>
<evidence type="ECO:0000256" key="1">
    <source>
        <dbReference type="ARBA" id="ARBA00023015"/>
    </source>
</evidence>
<evidence type="ECO:0000313" key="6">
    <source>
        <dbReference type="Proteomes" id="UP000308054"/>
    </source>
</evidence>
<dbReference type="SUPFAM" id="SSF46785">
    <property type="entry name" value="Winged helix' DNA-binding domain"/>
    <property type="match status" value="1"/>
</dbReference>
<keyword evidence="6" id="KW-1185">Reference proteome</keyword>
<accession>A0A4S2H261</accession>
<comment type="caution">
    <text evidence="5">The sequence shown here is derived from an EMBL/GenBank/DDBJ whole genome shotgun (WGS) entry which is preliminary data.</text>
</comment>
<dbReference type="Gene3D" id="1.20.120.530">
    <property type="entry name" value="GntR ligand-binding domain-like"/>
    <property type="match status" value="1"/>
</dbReference>
<evidence type="ECO:0000256" key="3">
    <source>
        <dbReference type="ARBA" id="ARBA00023163"/>
    </source>
</evidence>
<dbReference type="OrthoDB" id="8638122at2"/>
<keyword evidence="3" id="KW-0804">Transcription</keyword>
<keyword evidence="1" id="KW-0805">Transcription regulation</keyword>
<keyword evidence="2" id="KW-0238">DNA-binding</keyword>